<evidence type="ECO:0000256" key="3">
    <source>
        <dbReference type="ARBA" id="ARBA00022630"/>
    </source>
</evidence>
<sequence length="389" mass="41411">MNLALSDEQRMIRESADAVLAELASSSRTRAAMEADPGFDAAAWEHIAAELGWCAMAVPEACGGLGLGAVELVQLFEPMGRSLFCAPYFSTVALALPVLLHQADEAARDRYLPMIAEGRLRLTAPMPDGAGDHHRGALHAHCVDGRWQLGGRVERIVDGASAELLLLPARCEDGLGWFAVRAEDARCEPIAGWDRTRRFAALALEATPAVRIDALQAHSAKAAVLSRLCLAAEQLGGAQACLDMTVAYVAERKQFGRAIASFQAVKHRCARMMVDVEALRSMVYGAAALFAETEGALSTGAPSPGAIAPPSPAGGRGEQRAVADECAIALALAKDTYFSCAQEAIQLHGGVGFTWEYDPQLHLKRAQAGAHWMGTASALRERIAERVFA</sequence>
<comment type="caution">
    <text evidence="8">The sequence shown here is derived from an EMBL/GenBank/DDBJ whole genome shotgun (WGS) entry which is preliminary data.</text>
</comment>
<evidence type="ECO:0000313" key="9">
    <source>
        <dbReference type="Proteomes" id="UP000003704"/>
    </source>
</evidence>
<name>I8HWT3_9GAMM</name>
<keyword evidence="5" id="KW-0560">Oxidoreductase</keyword>
<organism evidence="8 9">
    <name type="scientific">Hydrocarboniphaga effusa AP103</name>
    <dbReference type="NCBI Taxonomy" id="1172194"/>
    <lineage>
        <taxon>Bacteria</taxon>
        <taxon>Pseudomonadati</taxon>
        <taxon>Pseudomonadota</taxon>
        <taxon>Gammaproteobacteria</taxon>
        <taxon>Nevskiales</taxon>
        <taxon>Nevskiaceae</taxon>
        <taxon>Hydrocarboniphaga</taxon>
    </lineage>
</organism>
<evidence type="ECO:0000313" key="8">
    <source>
        <dbReference type="EMBL" id="EIT67811.1"/>
    </source>
</evidence>
<comment type="cofactor">
    <cofactor evidence="1">
        <name>FAD</name>
        <dbReference type="ChEBI" id="CHEBI:57692"/>
    </cofactor>
</comment>
<dbReference type="PANTHER" id="PTHR43884:SF20">
    <property type="entry name" value="ACYL-COA DEHYDROGENASE FADE28"/>
    <property type="match status" value="1"/>
</dbReference>
<dbReference type="STRING" id="1172194.WQQ_42460"/>
<feature type="domain" description="Acyl-CoA dehydrogenase/oxidase N-terminal" evidence="7">
    <location>
        <begin position="6"/>
        <end position="118"/>
    </location>
</feature>
<dbReference type="PATRIC" id="fig|1172194.4.peg.4113"/>
<evidence type="ECO:0000256" key="4">
    <source>
        <dbReference type="ARBA" id="ARBA00022827"/>
    </source>
</evidence>
<dbReference type="InterPro" id="IPR046373">
    <property type="entry name" value="Acyl-CoA_Oxase/DH_mid-dom_sf"/>
</dbReference>
<evidence type="ECO:0008006" key="10">
    <source>
        <dbReference type="Google" id="ProtNLM"/>
    </source>
</evidence>
<dbReference type="Pfam" id="PF00441">
    <property type="entry name" value="Acyl-CoA_dh_1"/>
    <property type="match status" value="2"/>
</dbReference>
<keyword evidence="4" id="KW-0274">FAD</keyword>
<dbReference type="AlphaFoldDB" id="I8HWT3"/>
<dbReference type="OrthoDB" id="9770681at2"/>
<dbReference type="SUPFAM" id="SSF47203">
    <property type="entry name" value="Acyl-CoA dehydrogenase C-terminal domain-like"/>
    <property type="match status" value="1"/>
</dbReference>
<accession>I8HWT3</accession>
<dbReference type="GO" id="GO:0003995">
    <property type="term" value="F:acyl-CoA dehydrogenase activity"/>
    <property type="evidence" value="ECO:0007669"/>
    <property type="project" value="TreeGrafter"/>
</dbReference>
<dbReference type="InterPro" id="IPR036250">
    <property type="entry name" value="AcylCo_DH-like_C"/>
</dbReference>
<evidence type="ECO:0000256" key="2">
    <source>
        <dbReference type="ARBA" id="ARBA00009347"/>
    </source>
</evidence>
<evidence type="ECO:0000259" key="7">
    <source>
        <dbReference type="Pfam" id="PF02771"/>
    </source>
</evidence>
<dbReference type="EMBL" id="AKGD01000004">
    <property type="protein sequence ID" value="EIT67811.1"/>
    <property type="molecule type" value="Genomic_DNA"/>
</dbReference>
<proteinExistence type="inferred from homology"/>
<dbReference type="Gene3D" id="1.20.140.10">
    <property type="entry name" value="Butyryl-CoA Dehydrogenase, subunit A, domain 3"/>
    <property type="match status" value="1"/>
</dbReference>
<feature type="domain" description="Acyl-CoA dehydrogenase/oxidase C-terminal" evidence="6">
    <location>
        <begin position="225"/>
        <end position="294"/>
    </location>
</feature>
<protein>
    <recommendedName>
        <fullName evidence="10">Acyl-CoA dehydrogenase</fullName>
    </recommendedName>
</protein>
<keyword evidence="9" id="KW-1185">Reference proteome</keyword>
<evidence type="ECO:0000256" key="1">
    <source>
        <dbReference type="ARBA" id="ARBA00001974"/>
    </source>
</evidence>
<keyword evidence="3" id="KW-0285">Flavoprotein</keyword>
<gene>
    <name evidence="8" type="ORF">WQQ_42460</name>
</gene>
<dbReference type="Gene3D" id="1.10.540.10">
    <property type="entry name" value="Acyl-CoA dehydrogenase/oxidase, N-terminal domain"/>
    <property type="match status" value="1"/>
</dbReference>
<dbReference type="RefSeq" id="WP_007187181.1">
    <property type="nucleotide sequence ID" value="NZ_AKGD01000004.1"/>
</dbReference>
<dbReference type="PANTHER" id="PTHR43884">
    <property type="entry name" value="ACYL-COA DEHYDROGENASE"/>
    <property type="match status" value="1"/>
</dbReference>
<dbReference type="SUPFAM" id="SSF56645">
    <property type="entry name" value="Acyl-CoA dehydrogenase NM domain-like"/>
    <property type="match status" value="1"/>
</dbReference>
<dbReference type="InterPro" id="IPR009075">
    <property type="entry name" value="AcylCo_DH/oxidase_C"/>
</dbReference>
<dbReference type="Pfam" id="PF02771">
    <property type="entry name" value="Acyl-CoA_dh_N"/>
    <property type="match status" value="1"/>
</dbReference>
<dbReference type="InterPro" id="IPR013786">
    <property type="entry name" value="AcylCoA_DH/ox_N"/>
</dbReference>
<dbReference type="InterPro" id="IPR009100">
    <property type="entry name" value="AcylCoA_DH/oxidase_NM_dom_sf"/>
</dbReference>
<dbReference type="Gene3D" id="2.40.110.10">
    <property type="entry name" value="Butyryl-CoA Dehydrogenase, subunit A, domain 2"/>
    <property type="match status" value="1"/>
</dbReference>
<evidence type="ECO:0000259" key="6">
    <source>
        <dbReference type="Pfam" id="PF00441"/>
    </source>
</evidence>
<dbReference type="InterPro" id="IPR037069">
    <property type="entry name" value="AcylCoA_DH/ox_N_sf"/>
</dbReference>
<evidence type="ECO:0000256" key="5">
    <source>
        <dbReference type="ARBA" id="ARBA00023002"/>
    </source>
</evidence>
<reference evidence="8 9" key="1">
    <citation type="journal article" date="2012" name="J. Bacteriol.">
        <title>Genome Sequence of n-Alkane-Degrading Hydrocarboniphaga effusa Strain AP103T (ATCC BAA-332T).</title>
        <authorList>
            <person name="Chang H.K."/>
            <person name="Zylstra G.J."/>
            <person name="Chae J.C."/>
        </authorList>
    </citation>
    <scope>NUCLEOTIDE SEQUENCE [LARGE SCALE GENOMIC DNA]</scope>
    <source>
        <strain evidence="8 9">AP103</strain>
    </source>
</reference>
<feature type="domain" description="Acyl-CoA dehydrogenase/oxidase C-terminal" evidence="6">
    <location>
        <begin position="323"/>
        <end position="387"/>
    </location>
</feature>
<comment type="similarity">
    <text evidence="2">Belongs to the acyl-CoA dehydrogenase family.</text>
</comment>
<dbReference type="Proteomes" id="UP000003704">
    <property type="component" value="Unassembled WGS sequence"/>
</dbReference>
<dbReference type="GO" id="GO:0050660">
    <property type="term" value="F:flavin adenine dinucleotide binding"/>
    <property type="evidence" value="ECO:0007669"/>
    <property type="project" value="InterPro"/>
</dbReference>